<accession>A0A319EGB7</accession>
<protein>
    <submittedName>
        <fullName evidence="2">Uncharacterized protein</fullName>
    </submittedName>
</protein>
<dbReference type="VEuPathDB" id="FungiDB:BO78DRAFT_416727"/>
<gene>
    <name evidence="2" type="ORF">BO78DRAFT_416727</name>
</gene>
<feature type="compositionally biased region" description="Basic and acidic residues" evidence="1">
    <location>
        <begin position="1"/>
        <end position="15"/>
    </location>
</feature>
<name>A0A319EGB7_ASPSB</name>
<feature type="region of interest" description="Disordered" evidence="1">
    <location>
        <begin position="1"/>
        <end position="30"/>
    </location>
</feature>
<evidence type="ECO:0000313" key="2">
    <source>
        <dbReference type="EMBL" id="PYI08551.1"/>
    </source>
</evidence>
<proteinExistence type="predicted"/>
<dbReference type="EMBL" id="KZ826334">
    <property type="protein sequence ID" value="PYI08551.1"/>
    <property type="molecule type" value="Genomic_DNA"/>
</dbReference>
<organism evidence="2 3">
    <name type="scientific">Aspergillus sclerotiicarbonarius (strain CBS 121057 / IBT 28362)</name>
    <dbReference type="NCBI Taxonomy" id="1448318"/>
    <lineage>
        <taxon>Eukaryota</taxon>
        <taxon>Fungi</taxon>
        <taxon>Dikarya</taxon>
        <taxon>Ascomycota</taxon>
        <taxon>Pezizomycotina</taxon>
        <taxon>Eurotiomycetes</taxon>
        <taxon>Eurotiomycetidae</taxon>
        <taxon>Eurotiales</taxon>
        <taxon>Aspergillaceae</taxon>
        <taxon>Aspergillus</taxon>
        <taxon>Aspergillus subgen. Circumdati</taxon>
    </lineage>
</organism>
<evidence type="ECO:0000313" key="3">
    <source>
        <dbReference type="Proteomes" id="UP000248423"/>
    </source>
</evidence>
<keyword evidence="3" id="KW-1185">Reference proteome</keyword>
<reference evidence="2 3" key="1">
    <citation type="submission" date="2018-02" db="EMBL/GenBank/DDBJ databases">
        <title>The genomes of Aspergillus section Nigri reveals drivers in fungal speciation.</title>
        <authorList>
            <consortium name="DOE Joint Genome Institute"/>
            <person name="Vesth T.C."/>
            <person name="Nybo J."/>
            <person name="Theobald S."/>
            <person name="Brandl J."/>
            <person name="Frisvad J.C."/>
            <person name="Nielsen K.F."/>
            <person name="Lyhne E.K."/>
            <person name="Kogle M.E."/>
            <person name="Kuo A."/>
            <person name="Riley R."/>
            <person name="Clum A."/>
            <person name="Nolan M."/>
            <person name="Lipzen A."/>
            <person name="Salamov A."/>
            <person name="Henrissat B."/>
            <person name="Wiebenga A."/>
            <person name="De vries R.P."/>
            <person name="Grigoriev I.V."/>
            <person name="Mortensen U.H."/>
            <person name="Andersen M.R."/>
            <person name="Baker S.E."/>
        </authorList>
    </citation>
    <scope>NUCLEOTIDE SEQUENCE [LARGE SCALE GENOMIC DNA]</scope>
    <source>
        <strain evidence="2 3">CBS 121057</strain>
    </source>
</reference>
<dbReference type="Proteomes" id="UP000248423">
    <property type="component" value="Unassembled WGS sequence"/>
</dbReference>
<dbReference type="AlphaFoldDB" id="A0A319EGB7"/>
<sequence length="74" mass="8474">MIRAQSEHSDDRNVDNRVGSLGSEQVEPEESIRILKSAKRKIQRALVAVEDAEKALKIVYGDTVDHEQRVRDRM</sequence>
<evidence type="ECO:0000256" key="1">
    <source>
        <dbReference type="SAM" id="MobiDB-lite"/>
    </source>
</evidence>